<feature type="transmembrane region" description="Helical" evidence="14">
    <location>
        <begin position="212"/>
        <end position="236"/>
    </location>
</feature>
<keyword evidence="9" id="KW-0418">Kinase</keyword>
<dbReference type="InterPro" id="IPR050398">
    <property type="entry name" value="HssS/ArlS-like"/>
</dbReference>
<dbReference type="SUPFAM" id="SSF55874">
    <property type="entry name" value="ATPase domain of HSP90 chaperone/DNA topoisomerase II/histidine kinase"/>
    <property type="match status" value="1"/>
</dbReference>
<dbReference type="InterPro" id="IPR005467">
    <property type="entry name" value="His_kinase_dom"/>
</dbReference>
<feature type="transmembrane region" description="Helical" evidence="14">
    <location>
        <begin position="245"/>
        <end position="267"/>
    </location>
</feature>
<dbReference type="CDD" id="cd00082">
    <property type="entry name" value="HisKA"/>
    <property type="match status" value="1"/>
</dbReference>
<dbReference type="CDD" id="cd06225">
    <property type="entry name" value="HAMP"/>
    <property type="match status" value="1"/>
</dbReference>
<gene>
    <name evidence="17" type="ORF">LX69_00850</name>
</gene>
<dbReference type="InterPro" id="IPR004358">
    <property type="entry name" value="Sig_transdc_His_kin-like_C"/>
</dbReference>
<dbReference type="SMART" id="SM00387">
    <property type="entry name" value="HATPase_c"/>
    <property type="match status" value="1"/>
</dbReference>
<dbReference type="SUPFAM" id="SSF47384">
    <property type="entry name" value="Homodimeric domain of signal transducing histidine kinase"/>
    <property type="match status" value="1"/>
</dbReference>
<evidence type="ECO:0000313" key="17">
    <source>
        <dbReference type="EMBL" id="PZX19183.1"/>
    </source>
</evidence>
<evidence type="ECO:0000256" key="1">
    <source>
        <dbReference type="ARBA" id="ARBA00000085"/>
    </source>
</evidence>
<dbReference type="Pfam" id="PF00512">
    <property type="entry name" value="HisKA"/>
    <property type="match status" value="1"/>
</dbReference>
<dbReference type="InterPro" id="IPR036097">
    <property type="entry name" value="HisK_dim/P_sf"/>
</dbReference>
<evidence type="ECO:0000256" key="14">
    <source>
        <dbReference type="SAM" id="Phobius"/>
    </source>
</evidence>
<keyword evidence="7 14" id="KW-0812">Transmembrane</keyword>
<dbReference type="InterPro" id="IPR003594">
    <property type="entry name" value="HATPase_dom"/>
</dbReference>
<evidence type="ECO:0000256" key="3">
    <source>
        <dbReference type="ARBA" id="ARBA00012438"/>
    </source>
</evidence>
<dbReference type="SMART" id="SM00304">
    <property type="entry name" value="HAMP"/>
    <property type="match status" value="1"/>
</dbReference>
<sequence>MSRRFVSAFWDMVRSFFRCKGLVVLWLLLLTGVVTCEWMYRHINAREHQQTFFREQLMREVYALDVRTRQVADQLTSSKEEIWRLMLDNGDLPYQFVVYSDTVALAWSAQRVSVEGSDLTDFEVSPVRLANGWYLSSVVRRGNLAIVGLLLLKSEYPYQNPYLVNHFNPVFRLGDGYDISFDRSSGGMEMRSHEGKYLFSLIDRVGHAHISWIARVGAIFLLLWLVVGGVLMVFIIRNSVYRGRWLLVIFGLGFLIYYLFFVSGVYTGLSNVSLFSPVWFAYSAWFASVGSLGIAVMLGVFFVWCSCFFFRWPRSLVRHRIWLRVFAWLLLMGMLWLMNWVMQVLVDHSPDVFMFMHLSDFGAVSVVKMGIVFMLMLGFTLFGYRLMPLLFYRRRLFPFVVSVVASALLYQILQVTAGRFNHWDASLFMVLMIGTIGWMYHRRMVSFTFRHLVWLLLIADIFAVVRIYHFNGVKEQSNRLFLIDMLAGNMTGEQDAVAEMYLSDMEERIATDGNIRGMIAEGDIFDEELKQYLIKNYFYGYLGRYDIQVVPCWPGAELYVDGSDQTVDCYRYFSDMLLQFGDSISGCRHFYLLKKDNGQVNYFGMFDYFKGQPGLELSVYVELTSKPYFEGPGYPELLLSDKDRVRFDLMKGYSYAGYVNGKLVKRSGNYLYDLKLLSDSLVQGDKQWTYTGGYSHLTYAYRQGAAVIISCPQITLSNLLFAFSLFFVVFWILATVLIALNRLMHRSAEPYSIRQRIQISMISFMVILLMVVGVSTVLYTSWQFRRKNSDMLSQRLKSVMLGMEQKVGSESALTDDMAGYLNYLLQNFSNVFYSDINLYGLDGQLLATSRPELYRRGIIGNLMDPNAYESLKYRGVREFVHQESIGGLMFTSAYVPLLNQRNEVLAYLNLPYFVGSNELRDEISSILVAIINAYLVFVLLAIGMALIASRQITRPLSLIRHRLSQTRLGLKNEKIVYAGTDEIGHLVDTYNRMVDELALSAEKLARSERELAWREMAKQVAHEIKNPLTPMQLSVQYLQKAWRDQVPDFDSFIQRVTRTLIEQIQQLSVIANEFSHFAKMPVARREPIALVDKLMNTVSLYQQSSDVTIRVDVKVDAGVKVLMDGEQLLSVFNNLIKNGIQAIPEGRAGVIDITVKREGAQLVMSFRDNGKGIPESLREKMFTPNFTTKTSGMGLGLAIVKNIVESSGGGIHYETEVGSGTVFYVRVPVFDDMS</sequence>
<dbReference type="PANTHER" id="PTHR45528:SF1">
    <property type="entry name" value="SENSOR HISTIDINE KINASE CPXA"/>
    <property type="match status" value="1"/>
</dbReference>
<keyword evidence="5" id="KW-0597">Phosphoprotein</keyword>
<evidence type="ECO:0000256" key="12">
    <source>
        <dbReference type="ARBA" id="ARBA00023012"/>
    </source>
</evidence>
<feature type="transmembrane region" description="Helical" evidence="14">
    <location>
        <begin position="279"/>
        <end position="309"/>
    </location>
</feature>
<feature type="transmembrane region" description="Helical" evidence="14">
    <location>
        <begin position="452"/>
        <end position="470"/>
    </location>
</feature>
<dbReference type="PRINTS" id="PR00344">
    <property type="entry name" value="BCTRLSENSOR"/>
</dbReference>
<dbReference type="GO" id="GO:0000155">
    <property type="term" value="F:phosphorelay sensor kinase activity"/>
    <property type="evidence" value="ECO:0007669"/>
    <property type="project" value="InterPro"/>
</dbReference>
<dbReference type="CDD" id="cd00075">
    <property type="entry name" value="HATPase"/>
    <property type="match status" value="1"/>
</dbReference>
<keyword evidence="4" id="KW-1003">Cell membrane</keyword>
<feature type="transmembrane region" description="Helical" evidence="14">
    <location>
        <begin position="361"/>
        <end position="384"/>
    </location>
</feature>
<dbReference type="GO" id="GO:0005524">
    <property type="term" value="F:ATP binding"/>
    <property type="evidence" value="ECO:0007669"/>
    <property type="project" value="UniProtKB-KW"/>
</dbReference>
<dbReference type="GO" id="GO:0005886">
    <property type="term" value="C:plasma membrane"/>
    <property type="evidence" value="ECO:0007669"/>
    <property type="project" value="UniProtKB-SubCell"/>
</dbReference>
<feature type="domain" description="Histidine kinase" evidence="15">
    <location>
        <begin position="1019"/>
        <end position="1231"/>
    </location>
</feature>
<keyword evidence="11 14" id="KW-1133">Transmembrane helix</keyword>
<evidence type="ECO:0000256" key="9">
    <source>
        <dbReference type="ARBA" id="ARBA00022777"/>
    </source>
</evidence>
<keyword evidence="10" id="KW-0067">ATP-binding</keyword>
<reference evidence="17 18" key="1">
    <citation type="submission" date="2018-06" db="EMBL/GenBank/DDBJ databases">
        <title>Genomic Encyclopedia of Archaeal and Bacterial Type Strains, Phase II (KMG-II): from individual species to whole genera.</title>
        <authorList>
            <person name="Goeker M."/>
        </authorList>
    </citation>
    <scope>NUCLEOTIDE SEQUENCE [LARGE SCALE GENOMIC DNA]</scope>
    <source>
        <strain evidence="17 18">DSM 6779</strain>
    </source>
</reference>
<dbReference type="Gene3D" id="3.30.565.10">
    <property type="entry name" value="Histidine kinase-like ATPase, C-terminal domain"/>
    <property type="match status" value="1"/>
</dbReference>
<evidence type="ECO:0000259" key="15">
    <source>
        <dbReference type="PROSITE" id="PS50109"/>
    </source>
</evidence>
<evidence type="ECO:0000256" key="10">
    <source>
        <dbReference type="ARBA" id="ARBA00022840"/>
    </source>
</evidence>
<keyword evidence="8" id="KW-0547">Nucleotide-binding</keyword>
<dbReference type="AlphaFoldDB" id="A0A2W7NIB0"/>
<feature type="transmembrane region" description="Helical" evidence="14">
    <location>
        <begin position="926"/>
        <end position="948"/>
    </location>
</feature>
<feature type="domain" description="HAMP" evidence="16">
    <location>
        <begin position="950"/>
        <end position="1002"/>
    </location>
</feature>
<evidence type="ECO:0000256" key="7">
    <source>
        <dbReference type="ARBA" id="ARBA00022692"/>
    </source>
</evidence>
<dbReference type="PROSITE" id="PS50885">
    <property type="entry name" value="HAMP"/>
    <property type="match status" value="1"/>
</dbReference>
<evidence type="ECO:0000256" key="8">
    <source>
        <dbReference type="ARBA" id="ARBA00022741"/>
    </source>
</evidence>
<dbReference type="Pfam" id="PF02518">
    <property type="entry name" value="HATPase_c"/>
    <property type="match status" value="1"/>
</dbReference>
<dbReference type="InterPro" id="IPR036890">
    <property type="entry name" value="HATPase_C_sf"/>
</dbReference>
<evidence type="ECO:0000256" key="5">
    <source>
        <dbReference type="ARBA" id="ARBA00022553"/>
    </source>
</evidence>
<organism evidence="17 18">
    <name type="scientific">Breznakibacter xylanolyticus</name>
    <dbReference type="NCBI Taxonomy" id="990"/>
    <lineage>
        <taxon>Bacteria</taxon>
        <taxon>Pseudomonadati</taxon>
        <taxon>Bacteroidota</taxon>
        <taxon>Bacteroidia</taxon>
        <taxon>Marinilabiliales</taxon>
        <taxon>Marinilabiliaceae</taxon>
        <taxon>Breznakibacter</taxon>
    </lineage>
</organism>
<dbReference type="PANTHER" id="PTHR45528">
    <property type="entry name" value="SENSOR HISTIDINE KINASE CPXA"/>
    <property type="match status" value="1"/>
</dbReference>
<dbReference type="Gene3D" id="6.10.340.10">
    <property type="match status" value="1"/>
</dbReference>
<evidence type="ECO:0000259" key="16">
    <source>
        <dbReference type="PROSITE" id="PS50885"/>
    </source>
</evidence>
<evidence type="ECO:0000256" key="6">
    <source>
        <dbReference type="ARBA" id="ARBA00022679"/>
    </source>
</evidence>
<feature type="transmembrane region" description="Helical" evidence="14">
    <location>
        <begin position="321"/>
        <end position="341"/>
    </location>
</feature>
<dbReference type="EC" id="2.7.13.3" evidence="3"/>
<comment type="subcellular location">
    <subcellularLocation>
        <location evidence="2">Cell membrane</location>
        <topology evidence="2">Multi-pass membrane protein</topology>
    </subcellularLocation>
</comment>
<evidence type="ECO:0000256" key="4">
    <source>
        <dbReference type="ARBA" id="ARBA00022475"/>
    </source>
</evidence>
<dbReference type="Proteomes" id="UP000249239">
    <property type="component" value="Unassembled WGS sequence"/>
</dbReference>
<dbReference type="InterPro" id="IPR003661">
    <property type="entry name" value="HisK_dim/P_dom"/>
</dbReference>
<evidence type="ECO:0000256" key="11">
    <source>
        <dbReference type="ARBA" id="ARBA00022989"/>
    </source>
</evidence>
<dbReference type="PROSITE" id="PS50109">
    <property type="entry name" value="HIS_KIN"/>
    <property type="match status" value="1"/>
</dbReference>
<evidence type="ECO:0000256" key="2">
    <source>
        <dbReference type="ARBA" id="ARBA00004651"/>
    </source>
</evidence>
<dbReference type="EMBL" id="QKZK01000005">
    <property type="protein sequence ID" value="PZX19183.1"/>
    <property type="molecule type" value="Genomic_DNA"/>
</dbReference>
<keyword evidence="18" id="KW-1185">Reference proteome</keyword>
<dbReference type="Gene3D" id="1.10.287.130">
    <property type="match status" value="1"/>
</dbReference>
<protein>
    <recommendedName>
        <fullName evidence="3">histidine kinase</fullName>
        <ecNumber evidence="3">2.7.13.3</ecNumber>
    </recommendedName>
</protein>
<keyword evidence="12" id="KW-0902">Two-component regulatory system</keyword>
<feature type="transmembrane region" description="Helical" evidence="14">
    <location>
        <begin position="719"/>
        <end position="740"/>
    </location>
</feature>
<keyword evidence="6" id="KW-0808">Transferase</keyword>
<keyword evidence="13 14" id="KW-0472">Membrane</keyword>
<name>A0A2W7NIB0_9BACT</name>
<dbReference type="OrthoDB" id="9776727at2"/>
<dbReference type="RefSeq" id="WP_111444566.1">
    <property type="nucleotide sequence ID" value="NZ_QKZK01000005.1"/>
</dbReference>
<comment type="caution">
    <text evidence="17">The sequence shown here is derived from an EMBL/GenBank/DDBJ whole genome shotgun (WGS) entry which is preliminary data.</text>
</comment>
<feature type="transmembrane region" description="Helical" evidence="14">
    <location>
        <begin position="761"/>
        <end position="782"/>
    </location>
</feature>
<feature type="transmembrane region" description="Helical" evidence="14">
    <location>
        <begin position="396"/>
        <end position="417"/>
    </location>
</feature>
<evidence type="ECO:0000313" key="18">
    <source>
        <dbReference type="Proteomes" id="UP000249239"/>
    </source>
</evidence>
<evidence type="ECO:0000256" key="13">
    <source>
        <dbReference type="ARBA" id="ARBA00023136"/>
    </source>
</evidence>
<comment type="catalytic activity">
    <reaction evidence="1">
        <text>ATP + protein L-histidine = ADP + protein N-phospho-L-histidine.</text>
        <dbReference type="EC" id="2.7.13.3"/>
    </reaction>
</comment>
<accession>A0A2W7NIB0</accession>
<dbReference type="SMART" id="SM00388">
    <property type="entry name" value="HisKA"/>
    <property type="match status" value="1"/>
</dbReference>
<proteinExistence type="predicted"/>
<dbReference type="InterPro" id="IPR003660">
    <property type="entry name" value="HAMP_dom"/>
</dbReference>